<gene>
    <name evidence="1" type="ORF">PoB_000468200</name>
</gene>
<proteinExistence type="predicted"/>
<dbReference type="Proteomes" id="UP000735302">
    <property type="component" value="Unassembled WGS sequence"/>
</dbReference>
<reference evidence="1 2" key="1">
    <citation type="journal article" date="2021" name="Elife">
        <title>Chloroplast acquisition without the gene transfer in kleptoplastic sea slugs, Plakobranchus ocellatus.</title>
        <authorList>
            <person name="Maeda T."/>
            <person name="Takahashi S."/>
            <person name="Yoshida T."/>
            <person name="Shimamura S."/>
            <person name="Takaki Y."/>
            <person name="Nagai Y."/>
            <person name="Toyoda A."/>
            <person name="Suzuki Y."/>
            <person name="Arimoto A."/>
            <person name="Ishii H."/>
            <person name="Satoh N."/>
            <person name="Nishiyama T."/>
            <person name="Hasebe M."/>
            <person name="Maruyama T."/>
            <person name="Minagawa J."/>
            <person name="Obokata J."/>
            <person name="Shigenobu S."/>
        </authorList>
    </citation>
    <scope>NUCLEOTIDE SEQUENCE [LARGE SCALE GENOMIC DNA]</scope>
</reference>
<evidence type="ECO:0000313" key="2">
    <source>
        <dbReference type="Proteomes" id="UP000735302"/>
    </source>
</evidence>
<accession>A0AAV3Y6U5</accession>
<keyword evidence="2" id="KW-1185">Reference proteome</keyword>
<name>A0AAV3Y6U5_9GAST</name>
<comment type="caution">
    <text evidence="1">The sequence shown here is derived from an EMBL/GenBank/DDBJ whole genome shotgun (WGS) entry which is preliminary data.</text>
</comment>
<dbReference type="AlphaFoldDB" id="A0AAV3Y6U5"/>
<protein>
    <submittedName>
        <fullName evidence="1">Uncharacterized protein</fullName>
    </submittedName>
</protein>
<evidence type="ECO:0000313" key="1">
    <source>
        <dbReference type="EMBL" id="GFN78176.1"/>
    </source>
</evidence>
<sequence length="106" mass="11693">MVLSAVGPERRLMVKVEIRETVSENHIIRCSLLAKGYMGSPPVNLTLSDQSRRLNCYPPGPKPPLLFAPAGPEPPLRLDLDLEFVMPAVEIDLNLDSSSLLELELT</sequence>
<dbReference type="EMBL" id="BLXT01000568">
    <property type="protein sequence ID" value="GFN78176.1"/>
    <property type="molecule type" value="Genomic_DNA"/>
</dbReference>
<organism evidence="1 2">
    <name type="scientific">Plakobranchus ocellatus</name>
    <dbReference type="NCBI Taxonomy" id="259542"/>
    <lineage>
        <taxon>Eukaryota</taxon>
        <taxon>Metazoa</taxon>
        <taxon>Spiralia</taxon>
        <taxon>Lophotrochozoa</taxon>
        <taxon>Mollusca</taxon>
        <taxon>Gastropoda</taxon>
        <taxon>Heterobranchia</taxon>
        <taxon>Euthyneura</taxon>
        <taxon>Panpulmonata</taxon>
        <taxon>Sacoglossa</taxon>
        <taxon>Placobranchoidea</taxon>
        <taxon>Plakobranchidae</taxon>
        <taxon>Plakobranchus</taxon>
    </lineage>
</organism>